<dbReference type="Pfam" id="PF07646">
    <property type="entry name" value="Kelch_2"/>
    <property type="match status" value="1"/>
</dbReference>
<gene>
    <name evidence="1" type="ORF">KSP40_PGU019780</name>
</gene>
<proteinExistence type="predicted"/>
<comment type="caution">
    <text evidence="1">The sequence shown here is derived from an EMBL/GenBank/DDBJ whole genome shotgun (WGS) entry which is preliminary data.</text>
</comment>
<dbReference type="Proteomes" id="UP001412067">
    <property type="component" value="Unassembled WGS sequence"/>
</dbReference>
<evidence type="ECO:0000313" key="2">
    <source>
        <dbReference type="Proteomes" id="UP001412067"/>
    </source>
</evidence>
<evidence type="ECO:0000313" key="1">
    <source>
        <dbReference type="EMBL" id="KAK8943396.1"/>
    </source>
</evidence>
<accession>A0ABR2LL12</accession>
<organism evidence="1 2">
    <name type="scientific">Platanthera guangdongensis</name>
    <dbReference type="NCBI Taxonomy" id="2320717"/>
    <lineage>
        <taxon>Eukaryota</taxon>
        <taxon>Viridiplantae</taxon>
        <taxon>Streptophyta</taxon>
        <taxon>Embryophyta</taxon>
        <taxon>Tracheophyta</taxon>
        <taxon>Spermatophyta</taxon>
        <taxon>Magnoliopsida</taxon>
        <taxon>Liliopsida</taxon>
        <taxon>Asparagales</taxon>
        <taxon>Orchidaceae</taxon>
        <taxon>Orchidoideae</taxon>
        <taxon>Orchideae</taxon>
        <taxon>Orchidinae</taxon>
        <taxon>Platanthera</taxon>
    </lineage>
</organism>
<keyword evidence="2" id="KW-1185">Reference proteome</keyword>
<protein>
    <submittedName>
        <fullName evidence="1">Uncharacterized protein</fullName>
    </submittedName>
</protein>
<dbReference type="PANTHER" id="PTHR46063">
    <property type="entry name" value="KELCH DOMAIN-CONTAINING PROTEIN"/>
    <property type="match status" value="1"/>
</dbReference>
<dbReference type="PANTHER" id="PTHR46063:SF1">
    <property type="entry name" value="KELCH DOMAIN-CONTAINING PROTEIN 4"/>
    <property type="match status" value="1"/>
</dbReference>
<name>A0ABR2LL12_9ASPA</name>
<reference evidence="1 2" key="1">
    <citation type="journal article" date="2022" name="Nat. Plants">
        <title>Genomes of leafy and leafless Platanthera orchids illuminate the evolution of mycoheterotrophy.</title>
        <authorList>
            <person name="Li M.H."/>
            <person name="Liu K.W."/>
            <person name="Li Z."/>
            <person name="Lu H.C."/>
            <person name="Ye Q.L."/>
            <person name="Zhang D."/>
            <person name="Wang J.Y."/>
            <person name="Li Y.F."/>
            <person name="Zhong Z.M."/>
            <person name="Liu X."/>
            <person name="Yu X."/>
            <person name="Liu D.K."/>
            <person name="Tu X.D."/>
            <person name="Liu B."/>
            <person name="Hao Y."/>
            <person name="Liao X.Y."/>
            <person name="Jiang Y.T."/>
            <person name="Sun W.H."/>
            <person name="Chen J."/>
            <person name="Chen Y.Q."/>
            <person name="Ai Y."/>
            <person name="Zhai J.W."/>
            <person name="Wu S.S."/>
            <person name="Zhou Z."/>
            <person name="Hsiao Y.Y."/>
            <person name="Wu W.L."/>
            <person name="Chen Y.Y."/>
            <person name="Lin Y.F."/>
            <person name="Hsu J.L."/>
            <person name="Li C.Y."/>
            <person name="Wang Z.W."/>
            <person name="Zhao X."/>
            <person name="Zhong W.Y."/>
            <person name="Ma X.K."/>
            <person name="Ma L."/>
            <person name="Huang J."/>
            <person name="Chen G.Z."/>
            <person name="Huang M.Z."/>
            <person name="Huang L."/>
            <person name="Peng D.H."/>
            <person name="Luo Y.B."/>
            <person name="Zou S.Q."/>
            <person name="Chen S.P."/>
            <person name="Lan S."/>
            <person name="Tsai W.C."/>
            <person name="Van de Peer Y."/>
            <person name="Liu Z.J."/>
        </authorList>
    </citation>
    <scope>NUCLEOTIDE SEQUENCE [LARGE SCALE GENOMIC DNA]</scope>
    <source>
        <strain evidence="1">Lor288</strain>
    </source>
</reference>
<dbReference type="InterPro" id="IPR052588">
    <property type="entry name" value="Kelch_domain_protein"/>
</dbReference>
<dbReference type="InterPro" id="IPR011498">
    <property type="entry name" value="Kelch_2"/>
</dbReference>
<sequence>MDRAPGEAGKARERRCGVKKYLTNEDRRTLPSPEYSSFAGLALTTDEDRRLSHRRRRTELPANSREQGRRAWFAPIGIRIFLYGGYFKEILPDKNGSEKGIVHSDMWTLDPRTWEWNKCRGGGGEWGTQAPHDSTPILNVPLLSGAGFAQRYSHHSQISKCVRKSSNNQRNALAGMLAAGVSLCEAHV</sequence>
<dbReference type="EMBL" id="JBBWWR010000018">
    <property type="protein sequence ID" value="KAK8943396.1"/>
    <property type="molecule type" value="Genomic_DNA"/>
</dbReference>